<name>A0A251URB8_HELAN</name>
<accession>A0A251URB8</accession>
<organism evidence="1 2">
    <name type="scientific">Helianthus annuus</name>
    <name type="common">Common sunflower</name>
    <dbReference type="NCBI Taxonomy" id="4232"/>
    <lineage>
        <taxon>Eukaryota</taxon>
        <taxon>Viridiplantae</taxon>
        <taxon>Streptophyta</taxon>
        <taxon>Embryophyta</taxon>
        <taxon>Tracheophyta</taxon>
        <taxon>Spermatophyta</taxon>
        <taxon>Magnoliopsida</taxon>
        <taxon>eudicotyledons</taxon>
        <taxon>Gunneridae</taxon>
        <taxon>Pentapetalae</taxon>
        <taxon>asterids</taxon>
        <taxon>campanulids</taxon>
        <taxon>Asterales</taxon>
        <taxon>Asteraceae</taxon>
        <taxon>Asteroideae</taxon>
        <taxon>Heliantheae alliance</taxon>
        <taxon>Heliantheae</taxon>
        <taxon>Helianthus</taxon>
    </lineage>
</organism>
<reference evidence="2" key="1">
    <citation type="journal article" date="2017" name="Nature">
        <title>The sunflower genome provides insights into oil metabolism, flowering and Asterid evolution.</title>
        <authorList>
            <person name="Badouin H."/>
            <person name="Gouzy J."/>
            <person name="Grassa C.J."/>
            <person name="Murat F."/>
            <person name="Staton S.E."/>
            <person name="Cottret L."/>
            <person name="Lelandais-Briere C."/>
            <person name="Owens G.L."/>
            <person name="Carrere S."/>
            <person name="Mayjonade B."/>
            <person name="Legrand L."/>
            <person name="Gill N."/>
            <person name="Kane N.C."/>
            <person name="Bowers J.E."/>
            <person name="Hubner S."/>
            <person name="Bellec A."/>
            <person name="Berard A."/>
            <person name="Berges H."/>
            <person name="Blanchet N."/>
            <person name="Boniface M.C."/>
            <person name="Brunel D."/>
            <person name="Catrice O."/>
            <person name="Chaidir N."/>
            <person name="Claudel C."/>
            <person name="Donnadieu C."/>
            <person name="Faraut T."/>
            <person name="Fievet G."/>
            <person name="Helmstetter N."/>
            <person name="King M."/>
            <person name="Knapp S.J."/>
            <person name="Lai Z."/>
            <person name="Le Paslier M.C."/>
            <person name="Lippi Y."/>
            <person name="Lorenzon L."/>
            <person name="Mandel J.R."/>
            <person name="Marage G."/>
            <person name="Marchand G."/>
            <person name="Marquand E."/>
            <person name="Bret-Mestries E."/>
            <person name="Morien E."/>
            <person name="Nambeesan S."/>
            <person name="Nguyen T."/>
            <person name="Pegot-Espagnet P."/>
            <person name="Pouilly N."/>
            <person name="Raftis F."/>
            <person name="Sallet E."/>
            <person name="Schiex T."/>
            <person name="Thomas J."/>
            <person name="Vandecasteele C."/>
            <person name="Vares D."/>
            <person name="Vear F."/>
            <person name="Vautrin S."/>
            <person name="Crespi M."/>
            <person name="Mangin B."/>
            <person name="Burke J.M."/>
            <person name="Salse J."/>
            <person name="Munos S."/>
            <person name="Vincourt P."/>
            <person name="Rieseberg L.H."/>
            <person name="Langlade N.B."/>
        </authorList>
    </citation>
    <scope>NUCLEOTIDE SEQUENCE [LARGE SCALE GENOMIC DNA]</scope>
    <source>
        <strain evidence="2">cv. SF193</strain>
    </source>
</reference>
<keyword evidence="2" id="KW-1185">Reference proteome</keyword>
<dbReference type="AlphaFoldDB" id="A0A251URB8"/>
<evidence type="ECO:0000313" key="1">
    <source>
        <dbReference type="EMBL" id="OTG25927.1"/>
    </source>
</evidence>
<protein>
    <submittedName>
        <fullName evidence="1">Putative class II aldolase/adducin N-terminal, Methylthioribulose-1-phosphate dehydratase</fullName>
    </submittedName>
</protein>
<sequence length="98" mass="10949">MPPLYTLGWVSGTGGSITAKVHDDSVPKSDQLIIMSPSDEIRVCMIGVQKERMVEEDTYVLLSCITHMEMIKGIQGHGYYDELVVPIIENTAHERELT</sequence>
<proteinExistence type="predicted"/>
<dbReference type="EMBL" id="CM007894">
    <property type="protein sequence ID" value="OTG25927.1"/>
    <property type="molecule type" value="Genomic_DNA"/>
</dbReference>
<dbReference type="STRING" id="4232.A0A251URB8"/>
<dbReference type="Proteomes" id="UP000215914">
    <property type="component" value="Chromosome 5"/>
</dbReference>
<gene>
    <name evidence="1" type="ORF">HannXRQ_Chr05g0153011</name>
</gene>
<dbReference type="PANTHER" id="PTHR10640">
    <property type="entry name" value="METHYLTHIORIBULOSE-1-PHOSPHATE DEHYDRATASE"/>
    <property type="match status" value="1"/>
</dbReference>
<evidence type="ECO:0000313" key="2">
    <source>
        <dbReference type="Proteomes" id="UP000215914"/>
    </source>
</evidence>
<dbReference type="InParanoid" id="A0A251URB8"/>
<dbReference type="SUPFAM" id="SSF53639">
    <property type="entry name" value="AraD/HMP-PK domain-like"/>
    <property type="match status" value="1"/>
</dbReference>
<dbReference type="InterPro" id="IPR036409">
    <property type="entry name" value="Aldolase_II/adducin_N_sf"/>
</dbReference>
<dbReference type="Gene3D" id="3.40.225.10">
    <property type="entry name" value="Class II aldolase/adducin N-terminal domain"/>
    <property type="match status" value="2"/>
</dbReference>
<dbReference type="PANTHER" id="PTHR10640:SF7">
    <property type="entry name" value="METHYLTHIORIBULOSE-1-PHOSPHATE DEHYDRATASE"/>
    <property type="match status" value="1"/>
</dbReference>